<dbReference type="CDD" id="cd16830">
    <property type="entry name" value="HemS-like_N"/>
    <property type="match status" value="1"/>
</dbReference>
<dbReference type="GO" id="GO:0006826">
    <property type="term" value="P:iron ion transport"/>
    <property type="evidence" value="ECO:0007669"/>
    <property type="project" value="InterPro"/>
</dbReference>
<accession>A0A250AX39</accession>
<dbReference type="EMBL" id="CP014136">
    <property type="protein sequence ID" value="ATA18474.1"/>
    <property type="molecule type" value="Genomic_DNA"/>
</dbReference>
<organism evidence="2 3">
    <name type="scientific">Gibbsiella quercinecans</name>
    <dbReference type="NCBI Taxonomy" id="929813"/>
    <lineage>
        <taxon>Bacteria</taxon>
        <taxon>Pseudomonadati</taxon>
        <taxon>Pseudomonadota</taxon>
        <taxon>Gammaproteobacteria</taxon>
        <taxon>Enterobacterales</taxon>
        <taxon>Yersiniaceae</taxon>
        <taxon>Gibbsiella</taxon>
    </lineage>
</organism>
<dbReference type="InterPro" id="IPR053733">
    <property type="entry name" value="Heme_Transport_Util_sf"/>
</dbReference>
<protein>
    <submittedName>
        <fullName evidence="2">Hemin transporter</fullName>
    </submittedName>
</protein>
<dbReference type="OrthoDB" id="316630at2"/>
<dbReference type="Pfam" id="PF05171">
    <property type="entry name" value="HemS"/>
    <property type="match status" value="2"/>
</dbReference>
<dbReference type="SUPFAM" id="SSF144064">
    <property type="entry name" value="Heme iron utilization protein-like"/>
    <property type="match status" value="1"/>
</dbReference>
<dbReference type="Proteomes" id="UP000217182">
    <property type="component" value="Chromosome"/>
</dbReference>
<reference evidence="2 3" key="1">
    <citation type="submission" date="2016-01" db="EMBL/GenBank/DDBJ databases">
        <authorList>
            <person name="Oliw E.H."/>
        </authorList>
    </citation>
    <scope>NUCLEOTIDE SEQUENCE [LARGE SCALE GENOMIC DNA]</scope>
    <source>
        <strain evidence="2 3">FRB97</strain>
    </source>
</reference>
<dbReference type="AlphaFoldDB" id="A0A250AX39"/>
<evidence type="ECO:0000313" key="2">
    <source>
        <dbReference type="EMBL" id="ATA18474.1"/>
    </source>
</evidence>
<dbReference type="CDD" id="cd16831">
    <property type="entry name" value="HemS-like_C"/>
    <property type="match status" value="1"/>
</dbReference>
<dbReference type="RefSeq" id="WP_095845071.1">
    <property type="nucleotide sequence ID" value="NZ_CP014136.1"/>
</dbReference>
<feature type="domain" description="Haemin-degrading HemS/ChuX" evidence="1">
    <location>
        <begin position="28"/>
        <end position="156"/>
    </location>
</feature>
<name>A0A250AX39_9GAMM</name>
<sequence>MSSRYQHYLALKAEHPKKYARDLAALMGISEAELTLARTAADAIALKPDFSDILHALESVGETKNITRNEYAVHEQVGAYSNLKLGQHAGLVLNPRALDLRLFPHLWHSAFSLTEQTARGERQSLQFFDRHGDAVLKVYATENTDMAAWAALIARFTQSAPESLALAPVEAPQYQAHPDAAAIEQQWRAMTDVHQFFVLLKQHNISRQQAFRAVSSDLAWQVSNQALRQVLESALQDGNEMMVFVGNRGCVQIFTGVIEKVVTMEQWINVFNPQFTLHLREDCIVESWITRKPTADGFVTSLELFAADGTQIAQLYGQRSEGQPEQEKWREQVAALSAVGAA</sequence>
<evidence type="ECO:0000313" key="3">
    <source>
        <dbReference type="Proteomes" id="UP000217182"/>
    </source>
</evidence>
<dbReference type="InterPro" id="IPR007845">
    <property type="entry name" value="HemS/ChuX_dom"/>
</dbReference>
<dbReference type="KEGG" id="gqu:AWC35_03445"/>
<proteinExistence type="predicted"/>
<evidence type="ECO:0000259" key="1">
    <source>
        <dbReference type="Pfam" id="PF05171"/>
    </source>
</evidence>
<dbReference type="Gene3D" id="3.40.1570.10">
    <property type="entry name" value="HemS/ChuS/ChuX like domains"/>
    <property type="match status" value="2"/>
</dbReference>
<keyword evidence="3" id="KW-1185">Reference proteome</keyword>
<feature type="domain" description="Haemin-degrading HemS/ChuX" evidence="1">
    <location>
        <begin position="204"/>
        <end position="336"/>
    </location>
</feature>
<gene>
    <name evidence="2" type="ORF">AWC35_03445</name>
</gene>